<evidence type="ECO:0000313" key="3">
    <source>
        <dbReference type="Proteomes" id="UP001596002"/>
    </source>
</evidence>
<evidence type="ECO:0000313" key="2">
    <source>
        <dbReference type="EMBL" id="MFC4770014.1"/>
    </source>
</evidence>
<gene>
    <name evidence="2" type="ORF">ACFO8Q_22290</name>
</gene>
<dbReference type="RefSeq" id="WP_380029199.1">
    <property type="nucleotide sequence ID" value="NZ_JBHSHC010000154.1"/>
</dbReference>
<name>A0ABV9Q722_9BACL</name>
<feature type="transmembrane region" description="Helical" evidence="1">
    <location>
        <begin position="6"/>
        <end position="25"/>
    </location>
</feature>
<keyword evidence="1" id="KW-0812">Transmembrane</keyword>
<keyword evidence="1" id="KW-0472">Membrane</keyword>
<reference evidence="3" key="1">
    <citation type="journal article" date="2019" name="Int. J. Syst. Evol. Microbiol.">
        <title>The Global Catalogue of Microorganisms (GCM) 10K type strain sequencing project: providing services to taxonomists for standard genome sequencing and annotation.</title>
        <authorList>
            <consortium name="The Broad Institute Genomics Platform"/>
            <consortium name="The Broad Institute Genome Sequencing Center for Infectious Disease"/>
            <person name="Wu L."/>
            <person name="Ma J."/>
        </authorList>
    </citation>
    <scope>NUCLEOTIDE SEQUENCE [LARGE SCALE GENOMIC DNA]</scope>
    <source>
        <strain evidence="3">WYCCWR 12678</strain>
    </source>
</reference>
<feature type="transmembrane region" description="Helical" evidence="1">
    <location>
        <begin position="37"/>
        <end position="56"/>
    </location>
</feature>
<accession>A0ABV9Q722</accession>
<keyword evidence="3" id="KW-1185">Reference proteome</keyword>
<evidence type="ECO:0000256" key="1">
    <source>
        <dbReference type="SAM" id="Phobius"/>
    </source>
</evidence>
<proteinExistence type="predicted"/>
<feature type="transmembrane region" description="Helical" evidence="1">
    <location>
        <begin position="76"/>
        <end position="100"/>
    </location>
</feature>
<keyword evidence="1" id="KW-1133">Transmembrane helix</keyword>
<dbReference type="EMBL" id="JBHSHC010000154">
    <property type="protein sequence ID" value="MFC4770014.1"/>
    <property type="molecule type" value="Genomic_DNA"/>
</dbReference>
<protein>
    <submittedName>
        <fullName evidence="2">Uncharacterized protein</fullName>
    </submittedName>
</protein>
<comment type="caution">
    <text evidence="2">The sequence shown here is derived from an EMBL/GenBank/DDBJ whole genome shotgun (WGS) entry which is preliminary data.</text>
</comment>
<organism evidence="2 3">
    <name type="scientific">Effusibacillus consociatus</name>
    <dbReference type="NCBI Taxonomy" id="1117041"/>
    <lineage>
        <taxon>Bacteria</taxon>
        <taxon>Bacillati</taxon>
        <taxon>Bacillota</taxon>
        <taxon>Bacilli</taxon>
        <taxon>Bacillales</taxon>
        <taxon>Alicyclobacillaceae</taxon>
        <taxon>Effusibacillus</taxon>
    </lineage>
</organism>
<sequence length="144" mass="16299">MVWLRNAKYDLGLLICPIVAVLLLYPLDFASSKMIEAVALGSLLLSGVHIGTNWTLLYRDGTFFRFDRTRYVHMGWLIILGSIALSAWNLPLFMSVYVYWGLWHFARQHWGISDALQDKGWSKRSTGLPLGQTARTSPPVPSLC</sequence>
<dbReference type="Proteomes" id="UP001596002">
    <property type="component" value="Unassembled WGS sequence"/>
</dbReference>